<dbReference type="RefSeq" id="WP_165099479.1">
    <property type="nucleotide sequence ID" value="NZ_CP049056.1"/>
</dbReference>
<proteinExistence type="inferred from homology"/>
<keyword evidence="3 6" id="KW-0540">Nuclease</keyword>
<dbReference type="NCBIfam" id="NF002139">
    <property type="entry name" value="PRK00977.1-3"/>
    <property type="match status" value="1"/>
</dbReference>
<dbReference type="AlphaFoldDB" id="A0A7L5BY26"/>
<protein>
    <recommendedName>
        <fullName evidence="6">Exodeoxyribonuclease 7 small subunit</fullName>
        <ecNumber evidence="6">3.1.11.6</ecNumber>
    </recommendedName>
    <alternativeName>
        <fullName evidence="6">Exodeoxyribonuclease VII small subunit</fullName>
        <shortName evidence="6">Exonuclease VII small subunit</shortName>
    </alternativeName>
</protein>
<evidence type="ECO:0000256" key="4">
    <source>
        <dbReference type="ARBA" id="ARBA00022801"/>
    </source>
</evidence>
<evidence type="ECO:0000256" key="3">
    <source>
        <dbReference type="ARBA" id="ARBA00022722"/>
    </source>
</evidence>
<dbReference type="GO" id="GO:0006308">
    <property type="term" value="P:DNA catabolic process"/>
    <property type="evidence" value="ECO:0007669"/>
    <property type="project" value="UniProtKB-UniRule"/>
</dbReference>
<evidence type="ECO:0000256" key="1">
    <source>
        <dbReference type="ARBA" id="ARBA00009998"/>
    </source>
</evidence>
<dbReference type="PANTHER" id="PTHR34137:SF1">
    <property type="entry name" value="EXODEOXYRIBONUCLEASE 7 SMALL SUBUNIT"/>
    <property type="match status" value="1"/>
</dbReference>
<dbReference type="EMBL" id="CP049056">
    <property type="protein sequence ID" value="QIE56351.1"/>
    <property type="molecule type" value="Genomic_DNA"/>
</dbReference>
<evidence type="ECO:0000313" key="7">
    <source>
        <dbReference type="EMBL" id="QIE56351.1"/>
    </source>
</evidence>
<dbReference type="PANTHER" id="PTHR34137">
    <property type="entry name" value="EXODEOXYRIBONUCLEASE 7 SMALL SUBUNIT"/>
    <property type="match status" value="1"/>
</dbReference>
<evidence type="ECO:0000256" key="6">
    <source>
        <dbReference type="HAMAP-Rule" id="MF_00337"/>
    </source>
</evidence>
<dbReference type="GO" id="GO:0009318">
    <property type="term" value="C:exodeoxyribonuclease VII complex"/>
    <property type="evidence" value="ECO:0007669"/>
    <property type="project" value="UniProtKB-UniRule"/>
</dbReference>
<dbReference type="InterPro" id="IPR003761">
    <property type="entry name" value="Exonuc_VII_S"/>
</dbReference>
<accession>A0A7L5BY26</accession>
<dbReference type="GO" id="GO:0008855">
    <property type="term" value="F:exodeoxyribonuclease VII activity"/>
    <property type="evidence" value="ECO:0007669"/>
    <property type="project" value="UniProtKB-UniRule"/>
</dbReference>
<dbReference type="EC" id="3.1.11.6" evidence="6"/>
<dbReference type="KEGG" id="hdh:G5B40_13285"/>
<keyword evidence="8" id="KW-1185">Reference proteome</keyword>
<dbReference type="Gene3D" id="1.10.287.1040">
    <property type="entry name" value="Exonuclease VII, small subunit"/>
    <property type="match status" value="1"/>
</dbReference>
<dbReference type="SUPFAM" id="SSF116842">
    <property type="entry name" value="XseB-like"/>
    <property type="match status" value="1"/>
</dbReference>
<name>A0A7L5BY26_9RHOB</name>
<dbReference type="GO" id="GO:0005829">
    <property type="term" value="C:cytosol"/>
    <property type="evidence" value="ECO:0007669"/>
    <property type="project" value="TreeGrafter"/>
</dbReference>
<organism evidence="7 8">
    <name type="scientific">Pikeienuella piscinae</name>
    <dbReference type="NCBI Taxonomy" id="2748098"/>
    <lineage>
        <taxon>Bacteria</taxon>
        <taxon>Pseudomonadati</taxon>
        <taxon>Pseudomonadota</taxon>
        <taxon>Alphaproteobacteria</taxon>
        <taxon>Rhodobacterales</taxon>
        <taxon>Paracoccaceae</taxon>
        <taxon>Pikeienuella</taxon>
    </lineage>
</organism>
<evidence type="ECO:0000313" key="8">
    <source>
        <dbReference type="Proteomes" id="UP000503336"/>
    </source>
</evidence>
<keyword evidence="2 6" id="KW-0963">Cytoplasm</keyword>
<dbReference type="HAMAP" id="MF_00337">
    <property type="entry name" value="Exonuc_7_S"/>
    <property type="match status" value="1"/>
</dbReference>
<comment type="similarity">
    <text evidence="1 6">Belongs to the XseB family.</text>
</comment>
<keyword evidence="4 6" id="KW-0378">Hydrolase</keyword>
<evidence type="ECO:0000256" key="2">
    <source>
        <dbReference type="ARBA" id="ARBA00022490"/>
    </source>
</evidence>
<sequence length="80" mass="8881">MSDRKIDAMSFEEAMEELESVVSQLENGQVPLDKSIGLYERGEALRKHCDGRLKDAELRVEKIIQGADGEAKGAEPFDAE</sequence>
<dbReference type="Pfam" id="PF02609">
    <property type="entry name" value="Exonuc_VII_S"/>
    <property type="match status" value="1"/>
</dbReference>
<evidence type="ECO:0000256" key="5">
    <source>
        <dbReference type="ARBA" id="ARBA00022839"/>
    </source>
</evidence>
<comment type="catalytic activity">
    <reaction evidence="6">
        <text>Exonucleolytic cleavage in either 5'- to 3'- or 3'- to 5'-direction to yield nucleoside 5'-phosphates.</text>
        <dbReference type="EC" id="3.1.11.6"/>
    </reaction>
</comment>
<reference evidence="7 8" key="1">
    <citation type="submission" date="2020-02" db="EMBL/GenBank/DDBJ databases">
        <title>complete genome sequence of Rhodobacteraceae bacterium.</title>
        <authorList>
            <person name="Park J."/>
            <person name="Kim Y.-S."/>
            <person name="Kim K.-H."/>
        </authorList>
    </citation>
    <scope>NUCLEOTIDE SEQUENCE [LARGE SCALE GENOMIC DNA]</scope>
    <source>
        <strain evidence="7 8">RR4-56</strain>
    </source>
</reference>
<comment type="subcellular location">
    <subcellularLocation>
        <location evidence="6">Cytoplasm</location>
    </subcellularLocation>
</comment>
<dbReference type="PIRSF" id="PIRSF006488">
    <property type="entry name" value="Exonuc_VII_S"/>
    <property type="match status" value="1"/>
</dbReference>
<dbReference type="Proteomes" id="UP000503336">
    <property type="component" value="Chromosome"/>
</dbReference>
<comment type="function">
    <text evidence="6">Bidirectionally degrades single-stranded DNA into large acid-insoluble oligonucleotides, which are then degraded further into small acid-soluble oligonucleotides.</text>
</comment>
<comment type="subunit">
    <text evidence="6">Heterooligomer composed of large and small subunits.</text>
</comment>
<gene>
    <name evidence="6" type="primary">xseB</name>
    <name evidence="7" type="ORF">G5B40_13285</name>
</gene>
<dbReference type="NCBIfam" id="TIGR01280">
    <property type="entry name" value="xseB"/>
    <property type="match status" value="1"/>
</dbReference>
<dbReference type="InterPro" id="IPR037004">
    <property type="entry name" value="Exonuc_VII_ssu_sf"/>
</dbReference>
<keyword evidence="5 6" id="KW-0269">Exonuclease</keyword>